<comment type="caution">
    <text evidence="3">The sequence shown here is derived from an EMBL/GenBank/DDBJ whole genome shotgun (WGS) entry which is preliminary data.</text>
</comment>
<evidence type="ECO:0000313" key="4">
    <source>
        <dbReference type="Proteomes" id="UP001597448"/>
    </source>
</evidence>
<dbReference type="Pfam" id="PF02342">
    <property type="entry name" value="TerD"/>
    <property type="match status" value="2"/>
</dbReference>
<sequence>MNTEVVKGQKADLTKGNPGLRSITVEIGWKAPSSMDIDASAFLLGAGGKVGSDDDLIFYNNPSTPYITYKDVPGTASGGLKQFEVSLERIPANIVKIAFTLTLYDGENRKQMFGQMSEAECRIVNQATGAQLLRCNLGNQFSVETAVVVGELYRHGEEWKYSAIVAGFSGGLKALCGNYGIEVADEPAPAPKPPEQTPSPGRPPLQVPPPRAESSRPNIVIPPPPTPAPPTPAPPKQEAAPAPALNLNLKKIELKKKGDSINLKKSASGLGELLINLNWNQKQGGGLFSRNKGGVDLDLACLYELKNGSKGVVQALGNAFGNLQQQPYMMLDGDDRTGSVTSGENLRINGSKVAQIERILVFAFIYKGVTNWSEADGVVTLKQDGGPDIIVNLDEHNNRKGMCAIALIRNVDNETFSIERLVQYFSGHREMDEAYGWGLRWVAGSK</sequence>
<dbReference type="CDD" id="cd06974">
    <property type="entry name" value="TerD_like"/>
    <property type="match status" value="2"/>
</dbReference>
<proteinExistence type="predicted"/>
<feature type="domain" description="TerD" evidence="2">
    <location>
        <begin position="256"/>
        <end position="370"/>
    </location>
</feature>
<dbReference type="PIRSF" id="PIRSF037118">
    <property type="entry name" value="Tellurite_resistance_TerA"/>
    <property type="match status" value="1"/>
</dbReference>
<feature type="compositionally biased region" description="Pro residues" evidence="1">
    <location>
        <begin position="188"/>
        <end position="211"/>
    </location>
</feature>
<feature type="region of interest" description="Disordered" evidence="1">
    <location>
        <begin position="186"/>
        <end position="240"/>
    </location>
</feature>
<evidence type="ECO:0000313" key="3">
    <source>
        <dbReference type="EMBL" id="MFD2409205.1"/>
    </source>
</evidence>
<evidence type="ECO:0000256" key="1">
    <source>
        <dbReference type="SAM" id="MobiDB-lite"/>
    </source>
</evidence>
<feature type="compositionally biased region" description="Pro residues" evidence="1">
    <location>
        <begin position="220"/>
        <end position="235"/>
    </location>
</feature>
<evidence type="ECO:0000259" key="2">
    <source>
        <dbReference type="Pfam" id="PF02342"/>
    </source>
</evidence>
<feature type="domain" description="TerD" evidence="2">
    <location>
        <begin position="1"/>
        <end position="179"/>
    </location>
</feature>
<dbReference type="InterPro" id="IPR017115">
    <property type="entry name" value="Tellurite_resistance_TerA"/>
</dbReference>
<keyword evidence="4" id="KW-1185">Reference proteome</keyword>
<accession>A0ABW5F3Q6</accession>
<dbReference type="RefSeq" id="WP_209992887.1">
    <property type="nucleotide sequence ID" value="NZ_JBHSVQ010000001.1"/>
</dbReference>
<gene>
    <name evidence="3" type="ORF">ACFSX3_04955</name>
</gene>
<dbReference type="Proteomes" id="UP001597448">
    <property type="component" value="Unassembled WGS sequence"/>
</dbReference>
<dbReference type="Gene3D" id="2.60.60.30">
    <property type="entry name" value="sav2460 like domains"/>
    <property type="match status" value="2"/>
</dbReference>
<reference evidence="4" key="1">
    <citation type="journal article" date="2019" name="Int. J. Syst. Evol. Microbiol.">
        <title>The Global Catalogue of Microorganisms (GCM) 10K type strain sequencing project: providing services to taxonomists for standard genome sequencing and annotation.</title>
        <authorList>
            <consortium name="The Broad Institute Genomics Platform"/>
            <consortium name="The Broad Institute Genome Sequencing Center for Infectious Disease"/>
            <person name="Wu L."/>
            <person name="Ma J."/>
        </authorList>
    </citation>
    <scope>NUCLEOTIDE SEQUENCE [LARGE SCALE GENOMIC DNA]</scope>
    <source>
        <strain evidence="4">CCM 8725</strain>
    </source>
</reference>
<dbReference type="PANTHER" id="PTHR32097:SF3">
    <property type="entry name" value="TELLURITE RESISTANCE PROTEIN"/>
    <property type="match status" value="1"/>
</dbReference>
<name>A0ABW5F3Q6_9BACL</name>
<organism evidence="3 4">
    <name type="scientific">Paenibacillus rhizoplanae</name>
    <dbReference type="NCBI Taxonomy" id="1917181"/>
    <lineage>
        <taxon>Bacteria</taxon>
        <taxon>Bacillati</taxon>
        <taxon>Bacillota</taxon>
        <taxon>Bacilli</taxon>
        <taxon>Bacillales</taxon>
        <taxon>Paenibacillaceae</taxon>
        <taxon>Paenibacillus</taxon>
    </lineage>
</organism>
<protein>
    <submittedName>
        <fullName evidence="3">TerD family protein</fullName>
    </submittedName>
</protein>
<dbReference type="PANTHER" id="PTHR32097">
    <property type="entry name" value="CAMP-BINDING PROTEIN 1-RELATED"/>
    <property type="match status" value="1"/>
</dbReference>
<dbReference type="EMBL" id="JBHUKY010000013">
    <property type="protein sequence ID" value="MFD2409205.1"/>
    <property type="molecule type" value="Genomic_DNA"/>
</dbReference>
<dbReference type="InterPro" id="IPR051324">
    <property type="entry name" value="Stress/Tellurium_Resist"/>
</dbReference>
<dbReference type="InterPro" id="IPR003325">
    <property type="entry name" value="TerD"/>
</dbReference>